<name>X1IGE0_9ZZZZ</name>
<proteinExistence type="predicted"/>
<protein>
    <submittedName>
        <fullName evidence="1">Uncharacterized protein</fullName>
    </submittedName>
</protein>
<comment type="caution">
    <text evidence="1">The sequence shown here is derived from an EMBL/GenBank/DDBJ whole genome shotgun (WGS) entry which is preliminary data.</text>
</comment>
<dbReference type="AlphaFoldDB" id="X1IGE0"/>
<feature type="non-terminal residue" evidence="1">
    <location>
        <position position="254"/>
    </location>
</feature>
<dbReference type="EMBL" id="BARU01022422">
    <property type="protein sequence ID" value="GAH56628.1"/>
    <property type="molecule type" value="Genomic_DNA"/>
</dbReference>
<reference evidence="1" key="1">
    <citation type="journal article" date="2014" name="Front. Microbiol.">
        <title>High frequency of phylogenetically diverse reductive dehalogenase-homologous genes in deep subseafloor sedimentary metagenomes.</title>
        <authorList>
            <person name="Kawai M."/>
            <person name="Futagami T."/>
            <person name="Toyoda A."/>
            <person name="Takaki Y."/>
            <person name="Nishi S."/>
            <person name="Hori S."/>
            <person name="Arai W."/>
            <person name="Tsubouchi T."/>
            <person name="Morono Y."/>
            <person name="Uchiyama I."/>
            <person name="Ito T."/>
            <person name="Fujiyama A."/>
            <person name="Inagaki F."/>
            <person name="Takami H."/>
        </authorList>
    </citation>
    <scope>NUCLEOTIDE SEQUENCE</scope>
    <source>
        <strain evidence="1">Expedition CK06-06</strain>
    </source>
</reference>
<dbReference type="Gene3D" id="2.60.40.10">
    <property type="entry name" value="Immunoglobulins"/>
    <property type="match status" value="1"/>
</dbReference>
<dbReference type="InterPro" id="IPR013783">
    <property type="entry name" value="Ig-like_fold"/>
</dbReference>
<gene>
    <name evidence="1" type="ORF">S03H2_36527</name>
</gene>
<organism evidence="1">
    <name type="scientific">marine sediment metagenome</name>
    <dbReference type="NCBI Taxonomy" id="412755"/>
    <lineage>
        <taxon>unclassified sequences</taxon>
        <taxon>metagenomes</taxon>
        <taxon>ecological metagenomes</taxon>
    </lineage>
</organism>
<sequence>MQPIVVFVILAVILGGYFYFGQTPEQEEELSSEQLEEPLPETKESVPVKTQTFLGSVKSAAEPPKTKPTISINTYITSGPKEGEVIDDTNKVTFEFKAKVSPEETEGRILFETKVEGFEEDWKRTYSQKRTIDLPSGPKEYAFLVRAEIEDVIDQTPAKRTFKINTSPYFAKVKISSARAQTLSSPSLITLSTYLQKGEEINITGWKIKGRRGSFVIPRGIEKYSPYYNPVPSKSIFIERGDIIYLSGSSNPLG</sequence>
<accession>X1IGE0</accession>
<evidence type="ECO:0000313" key="1">
    <source>
        <dbReference type="EMBL" id="GAH56628.1"/>
    </source>
</evidence>